<evidence type="ECO:0000259" key="1">
    <source>
        <dbReference type="Pfam" id="PF13556"/>
    </source>
</evidence>
<dbReference type="PANTHER" id="PTHR33744">
    <property type="entry name" value="CARBOHYDRATE DIACID REGULATOR"/>
    <property type="match status" value="1"/>
</dbReference>
<dbReference type="EMBL" id="CP109527">
    <property type="protein sequence ID" value="WTY33194.1"/>
    <property type="molecule type" value="Genomic_DNA"/>
</dbReference>
<dbReference type="Pfam" id="PF13556">
    <property type="entry name" value="HTH_30"/>
    <property type="match status" value="1"/>
</dbReference>
<dbReference type="InterPro" id="IPR051448">
    <property type="entry name" value="CdaR-like_regulators"/>
</dbReference>
<name>A0ABZ1MZZ9_9NOCA</name>
<reference evidence="2 3" key="1">
    <citation type="submission" date="2022-10" db="EMBL/GenBank/DDBJ databases">
        <title>The complete genomes of actinobacterial strains from the NBC collection.</title>
        <authorList>
            <person name="Joergensen T.S."/>
            <person name="Alvarez Arevalo M."/>
            <person name="Sterndorff E.B."/>
            <person name="Faurdal D."/>
            <person name="Vuksanovic O."/>
            <person name="Mourched A.-S."/>
            <person name="Charusanti P."/>
            <person name="Shaw S."/>
            <person name="Blin K."/>
            <person name="Weber T."/>
        </authorList>
    </citation>
    <scope>NUCLEOTIDE SEQUENCE [LARGE SCALE GENOMIC DNA]</scope>
    <source>
        <strain evidence="2 3">NBC_01413</strain>
    </source>
</reference>
<dbReference type="Gene3D" id="1.10.10.2840">
    <property type="entry name" value="PucR C-terminal helix-turn-helix domain"/>
    <property type="match status" value="1"/>
</dbReference>
<keyword evidence="3" id="KW-1185">Reference proteome</keyword>
<accession>A0ABZ1MZZ9</accession>
<protein>
    <submittedName>
        <fullName evidence="2">Helix-turn-helix domain-containing protein</fullName>
    </submittedName>
</protein>
<dbReference type="PANTHER" id="PTHR33744:SF7">
    <property type="entry name" value="PUCR FAMILY TRANSCRIPTIONAL REGULATOR"/>
    <property type="match status" value="1"/>
</dbReference>
<organism evidence="2 3">
    <name type="scientific">Nocardia salmonicida</name>
    <dbReference type="NCBI Taxonomy" id="53431"/>
    <lineage>
        <taxon>Bacteria</taxon>
        <taxon>Bacillati</taxon>
        <taxon>Actinomycetota</taxon>
        <taxon>Actinomycetes</taxon>
        <taxon>Mycobacteriales</taxon>
        <taxon>Nocardiaceae</taxon>
        <taxon>Nocardia</taxon>
    </lineage>
</organism>
<evidence type="ECO:0000313" key="2">
    <source>
        <dbReference type="EMBL" id="WTY33194.1"/>
    </source>
</evidence>
<dbReference type="RefSeq" id="WP_405145387.1">
    <property type="nucleotide sequence ID" value="NZ_CP109527.1"/>
</dbReference>
<sequence length="384" mass="41784">MLADELVARMLESVATRRGGVSDGALATVDVLPSGSTLAAVPVRGRGDSVRHRIAASPPARIEVPSEVIDRAIDQGFETSLEQIASSLVGTDEQKLTVVRQLATEMLDSVTAAISLAYADHVESDVVEDQRTRNALAVALLGGQDTSAITRCSGFEIAESYSVLAVHFPARSDGRSGTFVTQMDVRRMIRNIRSALDSQWSVRSLSRLDVRGGVVLIPSAEAGDLDNLLADLSAVAGLEMTATCAEASPTEIPETVDQLYELLDLTQRMQRPPGLFRFADLAVEYQLTRPSPVRRHLEAILNPLDDHPVLMQTLCTHLDNNLNRRRTARQLSVHMNTIDYRLKGISKLTGFDPSSADGLWYLQSALVVRKANYQENDVGRGVIA</sequence>
<proteinExistence type="predicted"/>
<feature type="domain" description="PucR C-terminal helix-turn-helix" evidence="1">
    <location>
        <begin position="310"/>
        <end position="367"/>
    </location>
</feature>
<evidence type="ECO:0000313" key="3">
    <source>
        <dbReference type="Proteomes" id="UP001621418"/>
    </source>
</evidence>
<gene>
    <name evidence="2" type="ORF">OG308_17695</name>
</gene>
<dbReference type="Proteomes" id="UP001621418">
    <property type="component" value="Chromosome"/>
</dbReference>
<dbReference type="InterPro" id="IPR042070">
    <property type="entry name" value="PucR_C-HTH_sf"/>
</dbReference>
<dbReference type="InterPro" id="IPR025736">
    <property type="entry name" value="PucR_C-HTH_dom"/>
</dbReference>